<dbReference type="InterPro" id="IPR017484">
    <property type="entry name" value="Kynurenine_formamidase_bac"/>
</dbReference>
<dbReference type="GO" id="GO:0008270">
    <property type="term" value="F:zinc ion binding"/>
    <property type="evidence" value="ECO:0007669"/>
    <property type="project" value="UniProtKB-UniRule"/>
</dbReference>
<dbReference type="EC" id="3.5.1.9" evidence="9"/>
<organism evidence="10 11">
    <name type="scientific">Shouchella lehensis G1</name>
    <dbReference type="NCBI Taxonomy" id="1246626"/>
    <lineage>
        <taxon>Bacteria</taxon>
        <taxon>Bacillati</taxon>
        <taxon>Bacillota</taxon>
        <taxon>Bacilli</taxon>
        <taxon>Bacillales</taxon>
        <taxon>Bacillaceae</taxon>
        <taxon>Shouchella</taxon>
    </lineage>
</organism>
<dbReference type="PANTHER" id="PTHR31118:SF32">
    <property type="entry name" value="KYNURENINE FORMAMIDASE"/>
    <property type="match status" value="1"/>
</dbReference>
<evidence type="ECO:0000256" key="3">
    <source>
        <dbReference type="ARBA" id="ARBA00022723"/>
    </source>
</evidence>
<proteinExistence type="inferred from homology"/>
<keyword evidence="5 9" id="KW-0862">Zinc</keyword>
<reference evidence="10 11" key="1">
    <citation type="journal article" date="2014" name="Gene">
        <title>A comparative genomic analysis of the alkalitolerant soil bacterium Bacillus lehensis G1.</title>
        <authorList>
            <person name="Noor Y.M."/>
            <person name="Samsulrizal N.H."/>
            <person name="Jema'on N.A."/>
            <person name="Low K.O."/>
            <person name="Ramli A.N."/>
            <person name="Alias N.I."/>
            <person name="Damis S.I."/>
            <person name="Fuzi S.F."/>
            <person name="Isa M.N."/>
            <person name="Murad A.M."/>
            <person name="Raih M.F."/>
            <person name="Bakar F.D."/>
            <person name="Najimudin N."/>
            <person name="Mahadi N.M."/>
            <person name="Illias R.M."/>
        </authorList>
    </citation>
    <scope>NUCLEOTIDE SEQUENCE [LARGE SCALE GENOMIC DNA]</scope>
    <source>
        <strain evidence="10 11">G1</strain>
    </source>
</reference>
<gene>
    <name evidence="9" type="primary">kynB</name>
    <name evidence="10" type="ORF">BleG1_1690</name>
</gene>
<dbReference type="InterPro" id="IPR037175">
    <property type="entry name" value="KFase_sf"/>
</dbReference>
<dbReference type="EMBL" id="CP003923">
    <property type="protein sequence ID" value="AIC94268.1"/>
    <property type="molecule type" value="Genomic_DNA"/>
</dbReference>
<evidence type="ECO:0000256" key="7">
    <source>
        <dbReference type="ARBA" id="ARBA00048496"/>
    </source>
</evidence>
<dbReference type="OrthoDB" id="9796085at2"/>
<comment type="subunit">
    <text evidence="2 9">Homodimer.</text>
</comment>
<dbReference type="GO" id="GO:0004061">
    <property type="term" value="F:arylformamidase activity"/>
    <property type="evidence" value="ECO:0007669"/>
    <property type="project" value="UniProtKB-UniRule"/>
</dbReference>
<dbReference type="GO" id="GO:0004328">
    <property type="term" value="F:formamidase activity"/>
    <property type="evidence" value="ECO:0007669"/>
    <property type="project" value="InterPro"/>
</dbReference>
<dbReference type="PANTHER" id="PTHR31118">
    <property type="entry name" value="CYCLASE-LIKE PROTEIN 2"/>
    <property type="match status" value="1"/>
</dbReference>
<evidence type="ECO:0000256" key="8">
    <source>
        <dbReference type="ARBA" id="ARBA00060547"/>
    </source>
</evidence>
<dbReference type="GO" id="GO:0019441">
    <property type="term" value="P:L-tryptophan catabolic process to kynurenine"/>
    <property type="evidence" value="ECO:0007669"/>
    <property type="project" value="UniProtKB-UniRule"/>
</dbReference>
<dbReference type="FunFam" id="3.50.30.50:FF:000001">
    <property type="entry name" value="Kynurenine formamidase"/>
    <property type="match status" value="1"/>
</dbReference>
<dbReference type="SUPFAM" id="SSF102198">
    <property type="entry name" value="Putative cyclase"/>
    <property type="match status" value="1"/>
</dbReference>
<evidence type="ECO:0000256" key="4">
    <source>
        <dbReference type="ARBA" id="ARBA00022801"/>
    </source>
</evidence>
<comment type="catalytic activity">
    <reaction evidence="7 9">
        <text>N-formyl-L-kynurenine + H2O = L-kynurenine + formate + H(+)</text>
        <dbReference type="Rhea" id="RHEA:13009"/>
        <dbReference type="ChEBI" id="CHEBI:15377"/>
        <dbReference type="ChEBI" id="CHEBI:15378"/>
        <dbReference type="ChEBI" id="CHEBI:15740"/>
        <dbReference type="ChEBI" id="CHEBI:57959"/>
        <dbReference type="ChEBI" id="CHEBI:58629"/>
        <dbReference type="EC" id="3.5.1.9"/>
    </reaction>
</comment>
<comment type="cofactor">
    <cofactor evidence="9">
        <name>Zn(2+)</name>
        <dbReference type="ChEBI" id="CHEBI:29105"/>
    </cofactor>
    <text evidence="9">Binds 2 zinc ions per subunit.</text>
</comment>
<feature type="binding site" evidence="9">
    <location>
        <position position="170"/>
    </location>
    <ligand>
        <name>Zn(2+)</name>
        <dbReference type="ChEBI" id="CHEBI:29105"/>
        <label>1</label>
    </ligand>
</feature>
<comment type="pathway">
    <text evidence="8 9">Amino-acid degradation; L-tryptophan degradation via kynurenine pathway; L-kynurenine from L-tryptophan: step 2/2.</text>
</comment>
<feature type="binding site" evidence="9">
    <location>
        <position position="170"/>
    </location>
    <ligand>
        <name>Zn(2+)</name>
        <dbReference type="ChEBI" id="CHEBI:29105"/>
        <label>2</label>
    </ligand>
</feature>
<sequence length="209" mass="22441">MGWIDITMPLHNGIAHWPGDTPFSYTLSAPMEETGSVNIGEITTSTHTGTHADAPFHYHETGATIDALPLETYVGPALMITAIGVQTINQALLETYDLTGVRRLLIKTKSKTDSTVFPTDIPYVTEDGANYLLKKGVSLLGVDVPSVDPLTSKDLVGHHSLGKANIAIIENLMLDHVEAGLYEFIALPLRIVGGDGSPVRAIIKPLESD</sequence>
<dbReference type="UniPathway" id="UPA00333">
    <property type="reaction ID" value="UER00454"/>
</dbReference>
<comment type="function">
    <text evidence="1 9">Catalyzes the hydrolysis of N-formyl-L-kynurenine to L-kynurenine, the second step in the kynurenine pathway of tryptophan degradation.</text>
</comment>
<keyword evidence="3 9" id="KW-0479">Metal-binding</keyword>
<feature type="binding site" evidence="9">
    <location>
        <position position="17"/>
    </location>
    <ligand>
        <name>substrate</name>
    </ligand>
</feature>
<evidence type="ECO:0000256" key="6">
    <source>
        <dbReference type="ARBA" id="ARBA00023079"/>
    </source>
</evidence>
<dbReference type="STRING" id="1246626.BleG1_1690"/>
<name>A0A060M130_9BACI</name>
<dbReference type="RefSeq" id="WP_038479418.1">
    <property type="nucleotide sequence ID" value="NZ_CP003923.1"/>
</dbReference>
<evidence type="ECO:0000256" key="5">
    <source>
        <dbReference type="ARBA" id="ARBA00022833"/>
    </source>
</evidence>
<feature type="binding site" evidence="9">
    <location>
        <position position="158"/>
    </location>
    <ligand>
        <name>Zn(2+)</name>
        <dbReference type="ChEBI" id="CHEBI:29105"/>
        <label>2</label>
    </ligand>
</feature>
<dbReference type="HOGENOM" id="CLU_030671_3_1_9"/>
<feature type="binding site" evidence="9">
    <location>
        <position position="53"/>
    </location>
    <ligand>
        <name>Zn(2+)</name>
        <dbReference type="ChEBI" id="CHEBI:29105"/>
        <label>1</label>
    </ligand>
</feature>
<comment type="similarity">
    <text evidence="9">Belongs to the Cyclase 1 superfamily. KynB family.</text>
</comment>
<evidence type="ECO:0000256" key="9">
    <source>
        <dbReference type="HAMAP-Rule" id="MF_01969"/>
    </source>
</evidence>
<dbReference type="AlphaFoldDB" id="A0A060M130"/>
<evidence type="ECO:0000256" key="2">
    <source>
        <dbReference type="ARBA" id="ARBA00011738"/>
    </source>
</evidence>
<feature type="binding site" evidence="9">
    <location>
        <position position="53"/>
    </location>
    <ligand>
        <name>Zn(2+)</name>
        <dbReference type="ChEBI" id="CHEBI:29105"/>
        <label>2</label>
    </ligand>
</feature>
<dbReference type="KEGG" id="ble:BleG1_1690"/>
<keyword evidence="4 9" id="KW-0378">Hydrolase</keyword>
<evidence type="ECO:0000313" key="10">
    <source>
        <dbReference type="EMBL" id="AIC94268.1"/>
    </source>
</evidence>
<evidence type="ECO:0000256" key="1">
    <source>
        <dbReference type="ARBA" id="ARBA00002204"/>
    </source>
</evidence>
<dbReference type="HAMAP" id="MF_01969">
    <property type="entry name" value="KynB"/>
    <property type="match status" value="1"/>
</dbReference>
<feature type="binding site" evidence="9">
    <location>
        <position position="47"/>
    </location>
    <ligand>
        <name>Zn(2+)</name>
        <dbReference type="ChEBI" id="CHEBI:29105"/>
        <label>1</label>
    </ligand>
</feature>
<dbReference type="InterPro" id="IPR007325">
    <property type="entry name" value="KFase/CYL"/>
</dbReference>
<protein>
    <recommendedName>
        <fullName evidence="9">Kynurenine formamidase</fullName>
        <shortName evidence="9">KFA</shortName>
        <shortName evidence="9">KFase</shortName>
        <ecNumber evidence="9">3.5.1.9</ecNumber>
    </recommendedName>
    <alternativeName>
        <fullName evidence="9">Arylformamidase</fullName>
    </alternativeName>
    <alternativeName>
        <fullName evidence="9">N-formylkynurenine formamidase</fullName>
        <shortName evidence="9">FKF</shortName>
    </alternativeName>
</protein>
<dbReference type="Pfam" id="PF04199">
    <property type="entry name" value="Cyclase"/>
    <property type="match status" value="1"/>
</dbReference>
<feature type="active site" description="Proton donor/acceptor" evidence="9">
    <location>
        <position position="57"/>
    </location>
</feature>
<dbReference type="PATRIC" id="fig|1246626.3.peg.1682"/>
<evidence type="ECO:0000313" key="11">
    <source>
        <dbReference type="Proteomes" id="UP000027142"/>
    </source>
</evidence>
<keyword evidence="6 9" id="KW-0823">Tryptophan catabolism</keyword>
<keyword evidence="11" id="KW-1185">Reference proteome</keyword>
<dbReference type="Proteomes" id="UP000027142">
    <property type="component" value="Chromosome"/>
</dbReference>
<dbReference type="eggNOG" id="COG1878">
    <property type="taxonomic scope" value="Bacteria"/>
</dbReference>
<dbReference type="NCBIfam" id="TIGR03035">
    <property type="entry name" value="trp_arylform"/>
    <property type="match status" value="1"/>
</dbReference>
<feature type="binding site" evidence="9">
    <location>
        <position position="51"/>
    </location>
    <ligand>
        <name>Zn(2+)</name>
        <dbReference type="ChEBI" id="CHEBI:29105"/>
        <label>1</label>
    </ligand>
</feature>
<accession>A0A060M130</accession>
<dbReference type="Gene3D" id="3.50.30.50">
    <property type="entry name" value="Putative cyclase"/>
    <property type="match status" value="1"/>
</dbReference>